<dbReference type="EMBL" id="REGN01001270">
    <property type="protein sequence ID" value="RNA35936.1"/>
    <property type="molecule type" value="Genomic_DNA"/>
</dbReference>
<sequence length="140" mass="16387">MIVDNPSFLSDIFLDDFDLDFLENYFFKNTWQTVVCTTDLPLSEKISQFKIEKGKVGIKRFGGLAYMSYCLQLIHYLMIESKCFRCYAHLIGLNYCLYSGCFEYQYLKLLGCLDYSKLKCSSSQRCLIGHFENVLQRLIV</sequence>
<accession>A0A3M7SJJ3</accession>
<reference evidence="1 2" key="1">
    <citation type="journal article" date="2018" name="Sci. Rep.">
        <title>Genomic signatures of local adaptation to the degree of environmental predictability in rotifers.</title>
        <authorList>
            <person name="Franch-Gras L."/>
            <person name="Hahn C."/>
            <person name="Garcia-Roger E.M."/>
            <person name="Carmona M.J."/>
            <person name="Serra M."/>
            <person name="Gomez A."/>
        </authorList>
    </citation>
    <scope>NUCLEOTIDE SEQUENCE [LARGE SCALE GENOMIC DNA]</scope>
    <source>
        <strain evidence="1">HYR1</strain>
    </source>
</reference>
<dbReference type="Proteomes" id="UP000276133">
    <property type="component" value="Unassembled WGS sequence"/>
</dbReference>
<comment type="caution">
    <text evidence="1">The sequence shown here is derived from an EMBL/GenBank/DDBJ whole genome shotgun (WGS) entry which is preliminary data.</text>
</comment>
<gene>
    <name evidence="1" type="ORF">BpHYR1_007340</name>
</gene>
<proteinExistence type="predicted"/>
<organism evidence="1 2">
    <name type="scientific">Brachionus plicatilis</name>
    <name type="common">Marine rotifer</name>
    <name type="synonym">Brachionus muelleri</name>
    <dbReference type="NCBI Taxonomy" id="10195"/>
    <lineage>
        <taxon>Eukaryota</taxon>
        <taxon>Metazoa</taxon>
        <taxon>Spiralia</taxon>
        <taxon>Gnathifera</taxon>
        <taxon>Rotifera</taxon>
        <taxon>Eurotatoria</taxon>
        <taxon>Monogononta</taxon>
        <taxon>Pseudotrocha</taxon>
        <taxon>Ploima</taxon>
        <taxon>Brachionidae</taxon>
        <taxon>Brachionus</taxon>
    </lineage>
</organism>
<name>A0A3M7SJJ3_BRAPC</name>
<keyword evidence="2" id="KW-1185">Reference proteome</keyword>
<evidence type="ECO:0000313" key="1">
    <source>
        <dbReference type="EMBL" id="RNA35936.1"/>
    </source>
</evidence>
<dbReference type="AlphaFoldDB" id="A0A3M7SJJ3"/>
<protein>
    <submittedName>
        <fullName evidence="1">Uncharacterized protein</fullName>
    </submittedName>
</protein>
<evidence type="ECO:0000313" key="2">
    <source>
        <dbReference type="Proteomes" id="UP000276133"/>
    </source>
</evidence>